<feature type="non-terminal residue" evidence="1">
    <location>
        <position position="1"/>
    </location>
</feature>
<keyword evidence="2" id="KW-1185">Reference proteome</keyword>
<gene>
    <name evidence="1" type="ORF">AVEN_245444_1</name>
</gene>
<dbReference type="EMBL" id="BGPR01008612">
    <property type="protein sequence ID" value="GBN34936.1"/>
    <property type="molecule type" value="Genomic_DNA"/>
</dbReference>
<name>A0A4Y2NAR7_ARAVE</name>
<reference evidence="1 2" key="1">
    <citation type="journal article" date="2019" name="Sci. Rep.">
        <title>Orb-weaving spider Araneus ventricosus genome elucidates the spidroin gene catalogue.</title>
        <authorList>
            <person name="Kono N."/>
            <person name="Nakamura H."/>
            <person name="Ohtoshi R."/>
            <person name="Moran D.A.P."/>
            <person name="Shinohara A."/>
            <person name="Yoshida Y."/>
            <person name="Fujiwara M."/>
            <person name="Mori M."/>
            <person name="Tomita M."/>
            <person name="Arakawa K."/>
        </authorList>
    </citation>
    <scope>NUCLEOTIDE SEQUENCE [LARGE SCALE GENOMIC DNA]</scope>
</reference>
<dbReference type="Proteomes" id="UP000499080">
    <property type="component" value="Unassembled WGS sequence"/>
</dbReference>
<dbReference type="AlphaFoldDB" id="A0A4Y2NAR7"/>
<evidence type="ECO:0000313" key="2">
    <source>
        <dbReference type="Proteomes" id="UP000499080"/>
    </source>
</evidence>
<sequence length="179" mass="20180">RVPDKTTVLKTLADNSEKQNLQSKHTGEMSGITFDKAKFSVCLRDNIINMLGKIEASVKSNTKKKVSVTKPTKHTTILSLKGIDRILPDMSDYKKLEAGKTGAALEEGKVRKIIKVEVKRRRWLSFRQEGGRDIKICGLKKNGKDCVRVKILPILSILTDEREQLDSIILLWLLLSHIS</sequence>
<organism evidence="1 2">
    <name type="scientific">Araneus ventricosus</name>
    <name type="common">Orbweaver spider</name>
    <name type="synonym">Epeira ventricosa</name>
    <dbReference type="NCBI Taxonomy" id="182803"/>
    <lineage>
        <taxon>Eukaryota</taxon>
        <taxon>Metazoa</taxon>
        <taxon>Ecdysozoa</taxon>
        <taxon>Arthropoda</taxon>
        <taxon>Chelicerata</taxon>
        <taxon>Arachnida</taxon>
        <taxon>Araneae</taxon>
        <taxon>Araneomorphae</taxon>
        <taxon>Entelegynae</taxon>
        <taxon>Araneoidea</taxon>
        <taxon>Araneidae</taxon>
        <taxon>Araneus</taxon>
    </lineage>
</organism>
<accession>A0A4Y2NAR7</accession>
<protein>
    <submittedName>
        <fullName evidence="1">Uncharacterized protein</fullName>
    </submittedName>
</protein>
<comment type="caution">
    <text evidence="1">The sequence shown here is derived from an EMBL/GenBank/DDBJ whole genome shotgun (WGS) entry which is preliminary data.</text>
</comment>
<evidence type="ECO:0000313" key="1">
    <source>
        <dbReference type="EMBL" id="GBN34936.1"/>
    </source>
</evidence>
<proteinExistence type="predicted"/>